<dbReference type="InterPro" id="IPR052155">
    <property type="entry name" value="Biofilm_reg_signaling"/>
</dbReference>
<evidence type="ECO:0000259" key="3">
    <source>
        <dbReference type="PROSITE" id="PS50887"/>
    </source>
</evidence>
<evidence type="ECO:0000259" key="2">
    <source>
        <dbReference type="PROSITE" id="PS50112"/>
    </source>
</evidence>
<keyword evidence="5" id="KW-1185">Reference proteome</keyword>
<sequence length="1268" mass="133574">MVIALGALALAVRQAGLREGERQRLSDRTRLVERVAENAARTSDPRRMGALVASFSFAPDQPAHNRRMLEQLATAPIGDVSLLAALVSIDGGSLVAVPDGPRVTAADLGVAWTAALAGQPAMSQVFVLDGMPVRATVVPVGAPRPWAVLVRVVDEGAARESSEKFAALDSVSGSLCDVDAGGVAAACWKQDLRGRRLVEPRELAGLVPGTVRVWMSGGAGEQVVNVAEKQSTTGYVTIFQQPTTRLFADLRAAGRHGDLTLLAVLVVCVGGLVVFGLRREQVARRARARLHTMLGGVRDIIVVVGDNHEMTFVSPAVRDLLGYDAASWIGRVLTDFADPDDVARIRRLLADPTGGGVLDVRLTTAAGQPRWFDLEASDLTSHPELAGVLVTCHEVGERKDLQDRLSYQASHDLLTGLPNRVAFMGELEKAAGAVRAGGAPFVVLFVDLDHFKPVNDGYGHDAGDVVLRAVAERLVQTLRDGDLAVRLGGDEFGVLLRGADEAAAAAAADRIIESVRAPIMVGASVVQVDASIGIAPSTLDVARPEHFLCVADNAMYEAKRAGKGRFAMATGGSPSALAGLQPAVHVAETDDVLPPAPPSALPPAVPPSTPPPLPEPRRPAGQPARRRFPLPAAPARIAYGCPPRGWFGRLGPPLVAGGALLAMAAVSLWLQTQARHSAEQQRLAEHVALTAIVADASMHSVDSQRLITAVSAASWSLNDRDAAAAVLRSFARSGISGRNYVWALAGLDGHLLATEPPSLALPIGPDDPAWRIARAGRAGNSPVMNVDGIWRDYVTVPVLREGRPVAIVVIGESLRDSPNQANLATSGTLGFVVGGLSVVDSTGTVMFSWNPDLIGRRLVAAASLAALRVGEARQIDDAVASGQVTIVSPLANMPDVGYVVFQQPVQAFYGDIRSGRLVRDGSLLAVVAAALVGLNVLNGRREAAIRHEQRRLQALLHNAHDIVIATRADGKITFVSSAVAFLLGVVASSYLGRRLPDVAHPDDAGVLTELLRQATGGTAAGAGSGWTGPGAGAGRAVARDVRLSAVGSGHRWFDIEAIDLRDRSEATGILLTCHEIGERRVLQDELSYQASHDALTGLPNRSVFARRLDEIAAQRPTPAFAVLFIDLDRFKSVNDTYGHNAGDEVLRIIGARLREAGTERDAVCRLGGDEFAVILGDADSGRARDLADQLLGAIRRPIVVGGRSLTVDATIGVALSESQDAPPGAVVRNADLAMYRAKEAGRARPEEHPETVRPDARQEACVPSAGQP</sequence>
<dbReference type="Gene3D" id="3.30.70.270">
    <property type="match status" value="2"/>
</dbReference>
<name>F8AVU7_9ACTN</name>
<dbReference type="SUPFAM" id="SSF55785">
    <property type="entry name" value="PYP-like sensor domain (PAS domain)"/>
    <property type="match status" value="2"/>
</dbReference>
<dbReference type="GO" id="GO:0006355">
    <property type="term" value="P:regulation of DNA-templated transcription"/>
    <property type="evidence" value="ECO:0007669"/>
    <property type="project" value="InterPro"/>
</dbReference>
<dbReference type="NCBIfam" id="TIGR00229">
    <property type="entry name" value="sensory_box"/>
    <property type="match status" value="2"/>
</dbReference>
<feature type="domain" description="GGDEF" evidence="3">
    <location>
        <begin position="439"/>
        <end position="571"/>
    </location>
</feature>
<dbReference type="InterPro" id="IPR043128">
    <property type="entry name" value="Rev_trsase/Diguanyl_cyclase"/>
</dbReference>
<feature type="domain" description="PAS" evidence="2">
    <location>
        <begin position="286"/>
        <end position="356"/>
    </location>
</feature>
<dbReference type="SMART" id="SM00267">
    <property type="entry name" value="GGDEF"/>
    <property type="match status" value="2"/>
</dbReference>
<dbReference type="STRING" id="656024.FsymDg_0770"/>
<organism evidence="4 5">
    <name type="scientific">Candidatus Protofrankia datiscae</name>
    <dbReference type="NCBI Taxonomy" id="2716812"/>
    <lineage>
        <taxon>Bacteria</taxon>
        <taxon>Bacillati</taxon>
        <taxon>Actinomycetota</taxon>
        <taxon>Actinomycetes</taxon>
        <taxon>Frankiales</taxon>
        <taxon>Frankiaceae</taxon>
        <taxon>Protofrankia</taxon>
    </lineage>
</organism>
<reference evidence="4 5" key="1">
    <citation type="submission" date="2011-05" db="EMBL/GenBank/DDBJ databases">
        <title>Complete sequence of chromosome of Frankia symbiont of Datisca glomerata.</title>
        <authorList>
            <consortium name="US DOE Joint Genome Institute"/>
            <person name="Lucas S."/>
            <person name="Han J."/>
            <person name="Lapidus A."/>
            <person name="Cheng J.-F."/>
            <person name="Goodwin L."/>
            <person name="Pitluck S."/>
            <person name="Peters L."/>
            <person name="Mikhailova N."/>
            <person name="Chertkov O."/>
            <person name="Teshima H."/>
            <person name="Han C."/>
            <person name="Tapia R."/>
            <person name="Land M."/>
            <person name="Hauser L."/>
            <person name="Kyrpides N."/>
            <person name="Ivanova N."/>
            <person name="Pagani I."/>
            <person name="Berry A."/>
            <person name="Pawlowski K."/>
            <person name="Persson T."/>
            <person name="Vanden Heuvel B."/>
            <person name="Benson D."/>
            <person name="Woyke T."/>
        </authorList>
    </citation>
    <scope>NUCLEOTIDE SEQUENCE [LARGE SCALE GENOMIC DNA]</scope>
    <source>
        <strain evidence="5">4085684</strain>
    </source>
</reference>
<gene>
    <name evidence="4" type="ordered locus">FsymDg_0770</name>
</gene>
<evidence type="ECO:0000313" key="4">
    <source>
        <dbReference type="EMBL" id="AEH08285.1"/>
    </source>
</evidence>
<dbReference type="Pfam" id="PF00989">
    <property type="entry name" value="PAS"/>
    <property type="match status" value="2"/>
</dbReference>
<evidence type="ECO:0000313" key="5">
    <source>
        <dbReference type="Proteomes" id="UP000001549"/>
    </source>
</evidence>
<feature type="compositionally biased region" description="Basic and acidic residues" evidence="1">
    <location>
        <begin position="1238"/>
        <end position="1258"/>
    </location>
</feature>
<protein>
    <submittedName>
        <fullName evidence="4">Diguanylate cyclase with PAS/PAC sensor</fullName>
    </submittedName>
</protein>
<dbReference type="PANTHER" id="PTHR44757:SF2">
    <property type="entry name" value="BIOFILM ARCHITECTURE MAINTENANCE PROTEIN MBAA"/>
    <property type="match status" value="1"/>
</dbReference>
<dbReference type="HOGENOM" id="CLU_258408_0_0_11"/>
<dbReference type="InterPro" id="IPR029787">
    <property type="entry name" value="Nucleotide_cyclase"/>
</dbReference>
<dbReference type="InterPro" id="IPR013767">
    <property type="entry name" value="PAS_fold"/>
</dbReference>
<dbReference type="AlphaFoldDB" id="F8AVU7"/>
<dbReference type="PROSITE" id="PS50887">
    <property type="entry name" value="GGDEF"/>
    <property type="match status" value="2"/>
</dbReference>
<dbReference type="NCBIfam" id="TIGR00254">
    <property type="entry name" value="GGDEF"/>
    <property type="match status" value="2"/>
</dbReference>
<dbReference type="Gene3D" id="3.30.450.20">
    <property type="entry name" value="PAS domain"/>
    <property type="match status" value="2"/>
</dbReference>
<feature type="region of interest" description="Disordered" evidence="1">
    <location>
        <begin position="590"/>
        <end position="627"/>
    </location>
</feature>
<dbReference type="PROSITE" id="PS50112">
    <property type="entry name" value="PAS"/>
    <property type="match status" value="2"/>
</dbReference>
<dbReference type="FunFam" id="3.30.70.270:FF:000001">
    <property type="entry name" value="Diguanylate cyclase domain protein"/>
    <property type="match status" value="1"/>
</dbReference>
<dbReference type="CDD" id="cd00130">
    <property type="entry name" value="PAS"/>
    <property type="match status" value="2"/>
</dbReference>
<dbReference type="eggNOG" id="COG2199">
    <property type="taxonomic scope" value="Bacteria"/>
</dbReference>
<evidence type="ECO:0000256" key="1">
    <source>
        <dbReference type="SAM" id="MobiDB-lite"/>
    </source>
</evidence>
<accession>F8AVU7</accession>
<dbReference type="InterPro" id="IPR035965">
    <property type="entry name" value="PAS-like_dom_sf"/>
</dbReference>
<dbReference type="KEGG" id="fsy:FsymDg_0770"/>
<dbReference type="InterPro" id="IPR000014">
    <property type="entry name" value="PAS"/>
</dbReference>
<dbReference type="Proteomes" id="UP000001549">
    <property type="component" value="Chromosome"/>
</dbReference>
<dbReference type="PANTHER" id="PTHR44757">
    <property type="entry name" value="DIGUANYLATE CYCLASE DGCP"/>
    <property type="match status" value="1"/>
</dbReference>
<dbReference type="InterPro" id="IPR000160">
    <property type="entry name" value="GGDEF_dom"/>
</dbReference>
<feature type="domain" description="GGDEF" evidence="3">
    <location>
        <begin position="1118"/>
        <end position="1250"/>
    </location>
</feature>
<dbReference type="Pfam" id="PF00990">
    <property type="entry name" value="GGDEF"/>
    <property type="match status" value="2"/>
</dbReference>
<dbReference type="SUPFAM" id="SSF55073">
    <property type="entry name" value="Nucleotide cyclase"/>
    <property type="match status" value="2"/>
</dbReference>
<proteinExistence type="predicted"/>
<dbReference type="EMBL" id="CP002801">
    <property type="protein sequence ID" value="AEH08285.1"/>
    <property type="molecule type" value="Genomic_DNA"/>
</dbReference>
<feature type="region of interest" description="Disordered" evidence="1">
    <location>
        <begin position="1238"/>
        <end position="1268"/>
    </location>
</feature>
<feature type="compositionally biased region" description="Pro residues" evidence="1">
    <location>
        <begin position="594"/>
        <end position="614"/>
    </location>
</feature>
<feature type="domain" description="PAS" evidence="2">
    <location>
        <begin position="948"/>
        <end position="1018"/>
    </location>
</feature>
<dbReference type="SMART" id="SM00091">
    <property type="entry name" value="PAS"/>
    <property type="match status" value="2"/>
</dbReference>
<dbReference type="CDD" id="cd01949">
    <property type="entry name" value="GGDEF"/>
    <property type="match status" value="2"/>
</dbReference>